<name>A0A1G7IFY4_9FLAO</name>
<organism evidence="1 2">
    <name type="scientific">Epilithonimonas hungarica</name>
    <dbReference type="NCBI Taxonomy" id="454006"/>
    <lineage>
        <taxon>Bacteria</taxon>
        <taxon>Pseudomonadati</taxon>
        <taxon>Bacteroidota</taxon>
        <taxon>Flavobacteriia</taxon>
        <taxon>Flavobacteriales</taxon>
        <taxon>Weeksellaceae</taxon>
        <taxon>Chryseobacterium group</taxon>
        <taxon>Epilithonimonas</taxon>
    </lineage>
</organism>
<dbReference type="EMBL" id="FNBH01000001">
    <property type="protein sequence ID" value="SDF11660.1"/>
    <property type="molecule type" value="Genomic_DNA"/>
</dbReference>
<reference evidence="2" key="1">
    <citation type="submission" date="2016-10" db="EMBL/GenBank/DDBJ databases">
        <authorList>
            <person name="Varghese N."/>
            <person name="Submissions S."/>
        </authorList>
    </citation>
    <scope>NUCLEOTIDE SEQUENCE [LARGE SCALE GENOMIC DNA]</scope>
    <source>
        <strain evidence="2">DSM 19684</strain>
    </source>
</reference>
<evidence type="ECO:0000313" key="1">
    <source>
        <dbReference type="EMBL" id="SDF11660.1"/>
    </source>
</evidence>
<gene>
    <name evidence="1" type="ORF">SAMN05421825_1079</name>
</gene>
<dbReference type="OrthoDB" id="1435015at2"/>
<sequence>MKITTQLMENAYQLIGKTKEEIYALLGAPDHLEFEGTQLIYITRSWSWFRRNALILELDPDEMIVESTETVYGIEIPKAE</sequence>
<evidence type="ECO:0000313" key="2">
    <source>
        <dbReference type="Proteomes" id="UP000199203"/>
    </source>
</evidence>
<dbReference type="RefSeq" id="WP_089872004.1">
    <property type="nucleotide sequence ID" value="NZ_FNBH01000001.1"/>
</dbReference>
<dbReference type="Proteomes" id="UP000199203">
    <property type="component" value="Unassembled WGS sequence"/>
</dbReference>
<dbReference type="AlphaFoldDB" id="A0A1G7IFY4"/>
<accession>A0A1G7IFY4</accession>
<keyword evidence="2" id="KW-1185">Reference proteome</keyword>
<proteinExistence type="predicted"/>
<protein>
    <submittedName>
        <fullName evidence="1">Uncharacterized protein</fullName>
    </submittedName>
</protein>
<dbReference type="STRING" id="454006.SAMN05421825_1079"/>